<feature type="region of interest" description="Disordered" evidence="1">
    <location>
        <begin position="319"/>
        <end position="343"/>
    </location>
</feature>
<sequence length="343" mass="38466">MPSSQPDVYARTTWEGRNLTQLTELWEQYVASSALARVCPKVGVGFFYYESLGATIRGAKAIAPINKGERLCNVPVRELLSGYTVGNSSLLPVMQWTLSPAFSLVERPNGSARRRRESVDDRTRIVLYAMRELARERSPQMPYLQLIRSHDVSGVPMLWPESSERYRKLTPMARELASRSRNYARAQYDALILGAIEHFPAPLSEGLGCAAPVCPPEHLERIYRWERFLHLFAIISARDWVLPVDGEHRAFLAPVLDMLNFGQVGIRAEFNVASQGFVATATAPIAQGSELLFYYGTMCQEAWINLYGFAPAEARPCRSQNRATGGSSMNRSMNQRARAKKSS</sequence>
<dbReference type="Proteomes" id="UP000037460">
    <property type="component" value="Unassembled WGS sequence"/>
</dbReference>
<keyword evidence="3" id="KW-1185">Reference proteome</keyword>
<dbReference type="AlphaFoldDB" id="A0A0M0J7A8"/>
<dbReference type="InterPro" id="IPR046341">
    <property type="entry name" value="SET_dom_sf"/>
</dbReference>
<evidence type="ECO:0000256" key="1">
    <source>
        <dbReference type="SAM" id="MobiDB-lite"/>
    </source>
</evidence>
<comment type="caution">
    <text evidence="2">The sequence shown here is derived from an EMBL/GenBank/DDBJ whole genome shotgun (WGS) entry which is preliminary data.</text>
</comment>
<evidence type="ECO:0008006" key="4">
    <source>
        <dbReference type="Google" id="ProtNLM"/>
    </source>
</evidence>
<evidence type="ECO:0000313" key="2">
    <source>
        <dbReference type="EMBL" id="KOO22360.1"/>
    </source>
</evidence>
<proteinExistence type="predicted"/>
<name>A0A0M0J7A8_9EUKA</name>
<reference evidence="3" key="1">
    <citation type="journal article" date="2015" name="PLoS Genet.">
        <title>Genome Sequence and Transcriptome Analyses of Chrysochromulina tobin: Metabolic Tools for Enhanced Algal Fitness in the Prominent Order Prymnesiales (Haptophyceae).</title>
        <authorList>
            <person name="Hovde B.T."/>
            <person name="Deodato C.R."/>
            <person name="Hunsperger H.M."/>
            <person name="Ryken S.A."/>
            <person name="Yost W."/>
            <person name="Jha R.K."/>
            <person name="Patterson J."/>
            <person name="Monnat R.J. Jr."/>
            <person name="Barlow S.B."/>
            <person name="Starkenburg S.R."/>
            <person name="Cattolico R.A."/>
        </authorList>
    </citation>
    <scope>NUCLEOTIDE SEQUENCE</scope>
    <source>
        <strain evidence="3">CCMP291</strain>
    </source>
</reference>
<dbReference type="SUPFAM" id="SSF82199">
    <property type="entry name" value="SET domain"/>
    <property type="match status" value="1"/>
</dbReference>
<dbReference type="CDD" id="cd10527">
    <property type="entry name" value="SET_LSMT"/>
    <property type="match status" value="1"/>
</dbReference>
<organism evidence="2 3">
    <name type="scientific">Chrysochromulina tobinii</name>
    <dbReference type="NCBI Taxonomy" id="1460289"/>
    <lineage>
        <taxon>Eukaryota</taxon>
        <taxon>Haptista</taxon>
        <taxon>Haptophyta</taxon>
        <taxon>Prymnesiophyceae</taxon>
        <taxon>Prymnesiales</taxon>
        <taxon>Chrysochromulinaceae</taxon>
        <taxon>Chrysochromulina</taxon>
    </lineage>
</organism>
<dbReference type="Gene3D" id="3.90.1410.10">
    <property type="entry name" value="set domain protein methyltransferase, domain 1"/>
    <property type="match status" value="1"/>
</dbReference>
<accession>A0A0M0J7A8</accession>
<gene>
    <name evidence="2" type="ORF">Ctob_002102</name>
</gene>
<protein>
    <recommendedName>
        <fullName evidence="4">SET domain-containing protein</fullName>
    </recommendedName>
</protein>
<dbReference type="GO" id="GO:0016279">
    <property type="term" value="F:protein-lysine N-methyltransferase activity"/>
    <property type="evidence" value="ECO:0007669"/>
    <property type="project" value="TreeGrafter"/>
</dbReference>
<evidence type="ECO:0000313" key="3">
    <source>
        <dbReference type="Proteomes" id="UP000037460"/>
    </source>
</evidence>
<dbReference type="EMBL" id="JWZX01003284">
    <property type="protein sequence ID" value="KOO22360.1"/>
    <property type="molecule type" value="Genomic_DNA"/>
</dbReference>
<dbReference type="PANTHER" id="PTHR13271">
    <property type="entry name" value="UNCHARACTERIZED PUTATIVE METHYLTRANSFERASE"/>
    <property type="match status" value="1"/>
</dbReference>
<feature type="compositionally biased region" description="Polar residues" evidence="1">
    <location>
        <begin position="319"/>
        <end position="335"/>
    </location>
</feature>
<dbReference type="InterPro" id="IPR050600">
    <property type="entry name" value="SETD3_SETD6_MTase"/>
</dbReference>
<dbReference type="PANTHER" id="PTHR13271:SF152">
    <property type="entry name" value="UBIQUITIN-LIKE DOMAIN-CONTAINING PROTEIN"/>
    <property type="match status" value="1"/>
</dbReference>